<dbReference type="EMBL" id="JASCZI010000064">
    <property type="protein sequence ID" value="MED6108091.1"/>
    <property type="molecule type" value="Genomic_DNA"/>
</dbReference>
<keyword evidence="3" id="KW-1185">Reference proteome</keyword>
<organism evidence="2 3">
    <name type="scientific">Stylosanthes scabra</name>
    <dbReference type="NCBI Taxonomy" id="79078"/>
    <lineage>
        <taxon>Eukaryota</taxon>
        <taxon>Viridiplantae</taxon>
        <taxon>Streptophyta</taxon>
        <taxon>Embryophyta</taxon>
        <taxon>Tracheophyta</taxon>
        <taxon>Spermatophyta</taxon>
        <taxon>Magnoliopsida</taxon>
        <taxon>eudicotyledons</taxon>
        <taxon>Gunneridae</taxon>
        <taxon>Pentapetalae</taxon>
        <taxon>rosids</taxon>
        <taxon>fabids</taxon>
        <taxon>Fabales</taxon>
        <taxon>Fabaceae</taxon>
        <taxon>Papilionoideae</taxon>
        <taxon>50 kb inversion clade</taxon>
        <taxon>dalbergioids sensu lato</taxon>
        <taxon>Dalbergieae</taxon>
        <taxon>Pterocarpus clade</taxon>
        <taxon>Stylosanthes</taxon>
    </lineage>
</organism>
<protein>
    <submittedName>
        <fullName evidence="2">Uncharacterized protein</fullName>
    </submittedName>
</protein>
<evidence type="ECO:0000313" key="2">
    <source>
        <dbReference type="EMBL" id="MED6108091.1"/>
    </source>
</evidence>
<accession>A0ABU6Q8F2</accession>
<proteinExistence type="predicted"/>
<evidence type="ECO:0000313" key="3">
    <source>
        <dbReference type="Proteomes" id="UP001341840"/>
    </source>
</evidence>
<feature type="region of interest" description="Disordered" evidence="1">
    <location>
        <begin position="98"/>
        <end position="132"/>
    </location>
</feature>
<evidence type="ECO:0000256" key="1">
    <source>
        <dbReference type="SAM" id="MobiDB-lite"/>
    </source>
</evidence>
<comment type="caution">
    <text evidence="2">The sequence shown here is derived from an EMBL/GenBank/DDBJ whole genome shotgun (WGS) entry which is preliminary data.</text>
</comment>
<feature type="compositionally biased region" description="Basic residues" evidence="1">
    <location>
        <begin position="104"/>
        <end position="114"/>
    </location>
</feature>
<name>A0ABU6Q8F2_9FABA</name>
<gene>
    <name evidence="2" type="ORF">PIB30_020186</name>
</gene>
<sequence>MEAEKNPIVAHSVLVLELEVLHRRAKALAFLWFVASSYLGRQRRVHLRVPHRRVHQRRPPLPRSSTSPSVKFLCVVPSSILRLKQFIRTLSSPLRALKEDERVGKRKRRNRGRRLGGEAAGGRGGVTDGEEA</sequence>
<dbReference type="Proteomes" id="UP001341840">
    <property type="component" value="Unassembled WGS sequence"/>
</dbReference>
<feature type="compositionally biased region" description="Gly residues" evidence="1">
    <location>
        <begin position="118"/>
        <end position="132"/>
    </location>
</feature>
<reference evidence="2 3" key="1">
    <citation type="journal article" date="2023" name="Plants (Basel)">
        <title>Bridging the Gap: Combining Genomics and Transcriptomics Approaches to Understand Stylosanthes scabra, an Orphan Legume from the Brazilian Caatinga.</title>
        <authorList>
            <person name="Ferreira-Neto J.R.C."/>
            <person name="da Silva M.D."/>
            <person name="Binneck E."/>
            <person name="de Melo N.F."/>
            <person name="da Silva R.H."/>
            <person name="de Melo A.L.T.M."/>
            <person name="Pandolfi V."/>
            <person name="Bustamante F.O."/>
            <person name="Brasileiro-Vidal A.C."/>
            <person name="Benko-Iseppon A.M."/>
        </authorList>
    </citation>
    <scope>NUCLEOTIDE SEQUENCE [LARGE SCALE GENOMIC DNA]</scope>
    <source>
        <tissue evidence="2">Leaves</tissue>
    </source>
</reference>